<organism evidence="2 3">
    <name type="scientific">Vitrella brassicaformis (strain CCMP3155)</name>
    <dbReference type="NCBI Taxonomy" id="1169540"/>
    <lineage>
        <taxon>Eukaryota</taxon>
        <taxon>Sar</taxon>
        <taxon>Alveolata</taxon>
        <taxon>Colpodellida</taxon>
        <taxon>Vitrellaceae</taxon>
        <taxon>Vitrella</taxon>
    </lineage>
</organism>
<keyword evidence="3" id="KW-1185">Reference proteome</keyword>
<dbReference type="AlphaFoldDB" id="A0A0G4EF83"/>
<feature type="compositionally biased region" description="Low complexity" evidence="1">
    <location>
        <begin position="184"/>
        <end position="195"/>
    </location>
</feature>
<dbReference type="PhylomeDB" id="A0A0G4EF83"/>
<evidence type="ECO:0000256" key="1">
    <source>
        <dbReference type="SAM" id="MobiDB-lite"/>
    </source>
</evidence>
<evidence type="ECO:0000313" key="3">
    <source>
        <dbReference type="Proteomes" id="UP000041254"/>
    </source>
</evidence>
<feature type="compositionally biased region" description="Basic and acidic residues" evidence="1">
    <location>
        <begin position="196"/>
        <end position="209"/>
    </location>
</feature>
<gene>
    <name evidence="2" type="ORF">Vbra_11543</name>
</gene>
<dbReference type="VEuPathDB" id="CryptoDB:Vbra_11543"/>
<dbReference type="EMBL" id="CDMY01000218">
    <property type="protein sequence ID" value="CEL94395.1"/>
    <property type="molecule type" value="Genomic_DNA"/>
</dbReference>
<dbReference type="InParanoid" id="A0A0G4EF83"/>
<dbReference type="Proteomes" id="UP000041254">
    <property type="component" value="Unassembled WGS sequence"/>
</dbReference>
<sequence length="554" mass="59850">MRSDGIDTRGKNTLQRLTCAAPLIGPFTHRWTDLLSRPVAAFSPALLEVPVSIAAAGGMSGPSASASASAAAGSFFSNVFGWINHGGTQDDEQSRFCETFERLLTLHEQVVALQTQMGDTIRYLAAKGYVGESRLPMVEGAVSDISDALGPLTDGLRRLNGAALLEGHSKTFGLVTPDEQASAVAEKTTETTGTNKKVEVNSKRPRGDAPVESSGAAAPPLLPGLSLPTDVMRDIFLPFLTPHDSTALCRTSEAVSSTVEAALVADMDSIIQRDGLTGVIGYTPLNQSSHGSRLVRRLRLIRLHYMMVTGGDWRGTVPLLRLAKSCGRVQQLPVELTNDDLRLAGSKAVIDSRRKALRQYSLYSHRLGERMRLTRNAGGRDELGGGLVRVHTRQRAPAIYRHRFDAADPPCRYREFPAYGDAGLDYSSFRGLIIRRLAALSSREVTRHSGRRIGALMAQQPPLWGCRTIAYSTTDYGWSGFVTYRFVILCGAEEGDEFAAYIEMAKYNDGSASIELRTTAAPRGGVSGPAAFPQVVSVARSKMDGPSLKLLPDI</sequence>
<protein>
    <submittedName>
        <fullName evidence="2">Uncharacterized protein</fullName>
    </submittedName>
</protein>
<name>A0A0G4EF83_VITBC</name>
<evidence type="ECO:0000313" key="2">
    <source>
        <dbReference type="EMBL" id="CEL94395.1"/>
    </source>
</evidence>
<accession>A0A0G4EF83</accession>
<reference evidence="2 3" key="1">
    <citation type="submission" date="2014-11" db="EMBL/GenBank/DDBJ databases">
        <authorList>
            <person name="Zhu J."/>
            <person name="Qi W."/>
            <person name="Song R."/>
        </authorList>
    </citation>
    <scope>NUCLEOTIDE SEQUENCE [LARGE SCALE GENOMIC DNA]</scope>
</reference>
<proteinExistence type="predicted"/>
<feature type="region of interest" description="Disordered" evidence="1">
    <location>
        <begin position="177"/>
        <end position="220"/>
    </location>
</feature>